<keyword evidence="14 19" id="KW-1133">Transmembrane helix</keyword>
<dbReference type="FunFam" id="3.30.200.20:FF:000077">
    <property type="entry name" value="Putative Serine/threonine-protein kinase/endoribonuclease IRE1"/>
    <property type="match status" value="1"/>
</dbReference>
<dbReference type="InterPro" id="IPR000719">
    <property type="entry name" value="Prot_kinase_dom"/>
</dbReference>
<dbReference type="GO" id="GO:0046872">
    <property type="term" value="F:metal ion binding"/>
    <property type="evidence" value="ECO:0007669"/>
    <property type="project" value="UniProtKB-KW"/>
</dbReference>
<proteinExistence type="predicted"/>
<keyword evidence="4" id="KW-0723">Serine/threonine-protein kinase</keyword>
<dbReference type="STRING" id="225359.A0A2S4PZV8"/>
<evidence type="ECO:0000256" key="19">
    <source>
        <dbReference type="SAM" id="Phobius"/>
    </source>
</evidence>
<name>A0A2S4PZV8_9PEZI</name>
<evidence type="ECO:0000313" key="23">
    <source>
        <dbReference type="Proteomes" id="UP000237438"/>
    </source>
</evidence>
<dbReference type="FunFam" id="1.10.510.10:FF:000572">
    <property type="entry name" value="Serine/threonine-protein kinase/endoribonuclease IRE1"/>
    <property type="match status" value="1"/>
</dbReference>
<evidence type="ECO:0000256" key="9">
    <source>
        <dbReference type="ARBA" id="ARBA00022741"/>
    </source>
</evidence>
<dbReference type="PROSITE" id="PS00108">
    <property type="entry name" value="PROTEIN_KINASE_ST"/>
    <property type="match status" value="1"/>
</dbReference>
<evidence type="ECO:0000256" key="11">
    <source>
        <dbReference type="ARBA" id="ARBA00022801"/>
    </source>
</evidence>
<dbReference type="GO" id="GO:0036498">
    <property type="term" value="P:IRE1-mediated unfolded protein response"/>
    <property type="evidence" value="ECO:0007669"/>
    <property type="project" value="TreeGrafter"/>
</dbReference>
<keyword evidence="23" id="KW-1185">Reference proteome</keyword>
<evidence type="ECO:0000259" key="21">
    <source>
        <dbReference type="PROSITE" id="PS51392"/>
    </source>
</evidence>
<dbReference type="InterPro" id="IPR010513">
    <property type="entry name" value="KEN_dom"/>
</dbReference>
<dbReference type="SMART" id="SM00564">
    <property type="entry name" value="PQQ"/>
    <property type="match status" value="2"/>
</dbReference>
<dbReference type="CDD" id="cd09769">
    <property type="entry name" value="Luminal_IRE1"/>
    <property type="match status" value="1"/>
</dbReference>
<keyword evidence="16" id="KW-0325">Glycoprotein</keyword>
<dbReference type="SMART" id="SM00580">
    <property type="entry name" value="PUG"/>
    <property type="match status" value="1"/>
</dbReference>
<dbReference type="Gene3D" id="3.30.200.20">
    <property type="entry name" value="Phosphorylase Kinase, domain 1"/>
    <property type="match status" value="1"/>
</dbReference>
<keyword evidence="6 19" id="KW-0812">Transmembrane</keyword>
<dbReference type="PROSITE" id="PS51392">
    <property type="entry name" value="KEN"/>
    <property type="match status" value="1"/>
</dbReference>
<dbReference type="Pfam" id="PF00069">
    <property type="entry name" value="Pkinase"/>
    <property type="match status" value="2"/>
</dbReference>
<dbReference type="EMBL" id="PEDP01000105">
    <property type="protein sequence ID" value="POS87569.1"/>
    <property type="molecule type" value="Genomic_DNA"/>
</dbReference>
<keyword evidence="11" id="KW-0378">Hydrolase</keyword>
<dbReference type="SUPFAM" id="SSF50998">
    <property type="entry name" value="Quinoprotein alcohol dehydrogenase-like"/>
    <property type="match status" value="1"/>
</dbReference>
<dbReference type="InterPro" id="IPR015943">
    <property type="entry name" value="WD40/YVTN_repeat-like_dom_sf"/>
</dbReference>
<dbReference type="AlphaFoldDB" id="A0A2S4PZV8"/>
<keyword evidence="7" id="KW-0479">Metal-binding</keyword>
<dbReference type="GO" id="GO:0016787">
    <property type="term" value="F:hydrolase activity"/>
    <property type="evidence" value="ECO:0007669"/>
    <property type="project" value="UniProtKB-KW"/>
</dbReference>
<dbReference type="InterPro" id="IPR011047">
    <property type="entry name" value="Quinoprotein_ADH-like_sf"/>
</dbReference>
<keyword evidence="13" id="KW-0460">Magnesium</keyword>
<evidence type="ECO:0000256" key="13">
    <source>
        <dbReference type="ARBA" id="ARBA00022842"/>
    </source>
</evidence>
<comment type="caution">
    <text evidence="22">The sequence shown here is derived from an EMBL/GenBank/DDBJ whole genome shotgun (WGS) entry which is preliminary data.</text>
</comment>
<organism evidence="22 23">
    <name type="scientific">Erysiphe pulchra</name>
    <dbReference type="NCBI Taxonomy" id="225359"/>
    <lineage>
        <taxon>Eukaryota</taxon>
        <taxon>Fungi</taxon>
        <taxon>Dikarya</taxon>
        <taxon>Ascomycota</taxon>
        <taxon>Pezizomycotina</taxon>
        <taxon>Leotiomycetes</taxon>
        <taxon>Erysiphales</taxon>
        <taxon>Erysiphaceae</taxon>
        <taxon>Erysiphe</taxon>
    </lineage>
</organism>
<keyword evidence="5" id="KW-0808">Transferase</keyword>
<evidence type="ECO:0000256" key="14">
    <source>
        <dbReference type="ARBA" id="ARBA00022989"/>
    </source>
</evidence>
<dbReference type="Gene3D" id="2.130.10.10">
    <property type="entry name" value="YVTN repeat-like/Quinoprotein amine dehydrogenase"/>
    <property type="match status" value="1"/>
</dbReference>
<dbReference type="EC" id="2.7.11.1" evidence="3"/>
<evidence type="ECO:0000313" key="22">
    <source>
        <dbReference type="EMBL" id="POS87569.1"/>
    </source>
</evidence>
<dbReference type="PANTHER" id="PTHR13954">
    <property type="entry name" value="IRE1-RELATED"/>
    <property type="match status" value="1"/>
</dbReference>
<comment type="cofactor">
    <cofactor evidence="1">
        <name>Mg(2+)</name>
        <dbReference type="ChEBI" id="CHEBI:18420"/>
    </cofactor>
</comment>
<dbReference type="InterPro" id="IPR038357">
    <property type="entry name" value="KEN_sf"/>
</dbReference>
<feature type="domain" description="KEN" evidence="21">
    <location>
        <begin position="1033"/>
        <end position="1165"/>
    </location>
</feature>
<feature type="transmembrane region" description="Helical" evidence="19">
    <location>
        <begin position="12"/>
        <end position="32"/>
    </location>
</feature>
<dbReference type="OrthoDB" id="63989at2759"/>
<dbReference type="FunFam" id="1.20.1440.180:FF:000002">
    <property type="entry name" value="Serine/threonine-protein kinase/endoribonuclease IRE1"/>
    <property type="match status" value="1"/>
</dbReference>
<evidence type="ECO:0000256" key="1">
    <source>
        <dbReference type="ARBA" id="ARBA00001946"/>
    </source>
</evidence>
<keyword evidence="8" id="KW-0732">Signal</keyword>
<evidence type="ECO:0000256" key="6">
    <source>
        <dbReference type="ARBA" id="ARBA00022692"/>
    </source>
</evidence>
<dbReference type="InterPro" id="IPR045133">
    <property type="entry name" value="IRE1/2-like"/>
</dbReference>
<evidence type="ECO:0000256" key="2">
    <source>
        <dbReference type="ARBA" id="ARBA00004479"/>
    </source>
</evidence>
<dbReference type="SUPFAM" id="SSF56112">
    <property type="entry name" value="Protein kinase-like (PK-like)"/>
    <property type="match status" value="1"/>
</dbReference>
<evidence type="ECO:0000256" key="5">
    <source>
        <dbReference type="ARBA" id="ARBA00022679"/>
    </source>
</evidence>
<dbReference type="GO" id="GO:0004674">
    <property type="term" value="F:protein serine/threonine kinase activity"/>
    <property type="evidence" value="ECO:0007669"/>
    <property type="project" value="UniProtKB-KW"/>
</dbReference>
<evidence type="ECO:0000256" key="18">
    <source>
        <dbReference type="ARBA" id="ARBA00048977"/>
    </source>
</evidence>
<evidence type="ECO:0000256" key="17">
    <source>
        <dbReference type="ARBA" id="ARBA00048659"/>
    </source>
</evidence>
<evidence type="ECO:0000256" key="12">
    <source>
        <dbReference type="ARBA" id="ARBA00022840"/>
    </source>
</evidence>
<dbReference type="GO" id="GO:0006397">
    <property type="term" value="P:mRNA processing"/>
    <property type="evidence" value="ECO:0007669"/>
    <property type="project" value="InterPro"/>
</dbReference>
<dbReference type="Gene3D" id="1.10.510.10">
    <property type="entry name" value="Transferase(Phosphotransferase) domain 1"/>
    <property type="match status" value="1"/>
</dbReference>
<dbReference type="CDD" id="cd13982">
    <property type="entry name" value="STKc_IRE1"/>
    <property type="match status" value="1"/>
</dbReference>
<dbReference type="InterPro" id="IPR011009">
    <property type="entry name" value="Kinase-like_dom_sf"/>
</dbReference>
<dbReference type="Proteomes" id="UP000237438">
    <property type="component" value="Unassembled WGS sequence"/>
</dbReference>
<keyword evidence="10" id="KW-0418">Kinase</keyword>
<evidence type="ECO:0000256" key="16">
    <source>
        <dbReference type="ARBA" id="ARBA00023180"/>
    </source>
</evidence>
<dbReference type="SMART" id="SM00220">
    <property type="entry name" value="S_TKc"/>
    <property type="match status" value="1"/>
</dbReference>
<dbReference type="PROSITE" id="PS50011">
    <property type="entry name" value="PROTEIN_KINASE_DOM"/>
    <property type="match status" value="1"/>
</dbReference>
<dbReference type="GO" id="GO:0070059">
    <property type="term" value="P:intrinsic apoptotic signaling pathway in response to endoplasmic reticulum stress"/>
    <property type="evidence" value="ECO:0007669"/>
    <property type="project" value="TreeGrafter"/>
</dbReference>
<sequence>MPLWQIIRNNYFITHLSILSYILIYLQFWFVYARQQQQEAYPISNKLPKSLWITEEAQHNKLLLNHGLWKRTTSLKQNENDASAIATLAPARSAVTAPSPRLSSSIIAEGSSPQIARSLGDWEVEDFVLLATIDGTLHARDRSTGEQRWQISYEQPMVQIKYQSKSLSSPTDSSNNTIIDDYLWILDPSRNGNIYVYKPIGLNPGLVNTGLTMKKLVEMTPYGNEDPPVVYTGEKRTNVLTVDANTGRVLSWFGSMDSLLAKETCKIEESNIAGTEKCIKPATIIIGHTEYTVGIFGKDDGHHIATLKLSEWSPNNYDQDLQRQYMQYASTLDNKYIYTGHDGSFVSFDHKSNLGAENPGLLFWQKFSSPVARVFDIARPWGSGDKGKNLIILDQPQPPFDREKQSKSISTSNIFLNHTEDGSWYAISADSYPSAISGIQVALCNQEQWLEFHPWNISNKTQLSKALVGLHSVENHKFQIEDMIYTISGPIHEESLRNISLTDYHSLDVEHIAVLSQLGQLLRKVRQSSMGILRYFIILLLPMVPLFLHQRNIRLRSSNHSHENGQPITSNPKGFNTSLISKVVFSPNVKMKNKNMIYEVNRCGDNPTNVQATAKTNLDEYDQSQEIVSSNLFVSENSVQNSFDFGTQIVKKEKKAQNGRRGGLKQKKKLGKKALDRSLTLTPEIDFPLPLVTQNSGFAQNSIVPTNIESDDQCKPCVKKKSPESLFQTGLLEVDTDKLLGTGSNGTMVFQGKFDGREVAVKRMLIQFFDIASQETKLLRESDDHPNVIRYFAQQQTAGFLYIALELCPASLADIIEKPHNHSELAQAGERDLPNILYQVTSGLRHLHNLRIVHRDLKPQNILVSVGNDNKPRLVVSDFGLCKKLEGEQSSFRATTAHAAGTSGWRAPELLLGDDAKDENFVLVDATTESNADTTVLSPEFLPNRRATRAIDIFSLGLIFFYVLTKGNHPFDCGDRFMREVNIRKGKYDLNPLEVLGDYTYEAKELIGSMLDADPKRRPQADQVMAHPFFWSSKKKLNFLCDVSDHFEKEKRDPPTEALQELESYAYEICGKDFLKALGRDFVESLGKQRKYTGTRLLDLLRALRNKKNHFEDLNDKLKKELGPLPDGYLSFWTRRFPQLLIVCWTIVYDLQWDKTDRFKDYYEVGTT</sequence>
<feature type="domain" description="Protein kinase" evidence="20">
    <location>
        <begin position="734"/>
        <end position="1030"/>
    </location>
</feature>
<dbReference type="GO" id="GO:1990604">
    <property type="term" value="C:IRE1-TRAF2-ASK1 complex"/>
    <property type="evidence" value="ECO:0007669"/>
    <property type="project" value="TreeGrafter"/>
</dbReference>
<comment type="catalytic activity">
    <reaction evidence="18">
        <text>L-seryl-[protein] + ATP = O-phospho-L-seryl-[protein] + ADP + H(+)</text>
        <dbReference type="Rhea" id="RHEA:17989"/>
        <dbReference type="Rhea" id="RHEA-COMP:9863"/>
        <dbReference type="Rhea" id="RHEA-COMP:11604"/>
        <dbReference type="ChEBI" id="CHEBI:15378"/>
        <dbReference type="ChEBI" id="CHEBI:29999"/>
        <dbReference type="ChEBI" id="CHEBI:30616"/>
        <dbReference type="ChEBI" id="CHEBI:83421"/>
        <dbReference type="ChEBI" id="CHEBI:456216"/>
        <dbReference type="EC" id="2.7.11.1"/>
    </reaction>
    <physiologicalReaction direction="left-to-right" evidence="18">
        <dbReference type="Rhea" id="RHEA:17990"/>
    </physiologicalReaction>
</comment>
<evidence type="ECO:0000256" key="10">
    <source>
        <dbReference type="ARBA" id="ARBA00022777"/>
    </source>
</evidence>
<keyword evidence="15 19" id="KW-0472">Membrane</keyword>
<evidence type="ECO:0000256" key="8">
    <source>
        <dbReference type="ARBA" id="ARBA00022729"/>
    </source>
</evidence>
<comment type="subcellular location">
    <subcellularLocation>
        <location evidence="2">Membrane</location>
        <topology evidence="2">Single-pass type I membrane protein</topology>
    </subcellularLocation>
</comment>
<evidence type="ECO:0000256" key="4">
    <source>
        <dbReference type="ARBA" id="ARBA00022527"/>
    </source>
</evidence>
<protein>
    <recommendedName>
        <fullName evidence="3">non-specific serine/threonine protein kinase</fullName>
        <ecNumber evidence="3">2.7.11.1</ecNumber>
    </recommendedName>
</protein>
<accession>A0A2S4PZV8</accession>
<dbReference type="PANTHER" id="PTHR13954:SF6">
    <property type="entry name" value="NON-SPECIFIC SERINE_THREONINE PROTEIN KINASE"/>
    <property type="match status" value="1"/>
</dbReference>
<evidence type="ECO:0000256" key="3">
    <source>
        <dbReference type="ARBA" id="ARBA00012513"/>
    </source>
</evidence>
<dbReference type="Pfam" id="PF06479">
    <property type="entry name" value="Ribonuc_2-5A"/>
    <property type="match status" value="1"/>
</dbReference>
<gene>
    <name evidence="22" type="ORF">EPUL_001650</name>
</gene>
<dbReference type="InterPro" id="IPR008271">
    <property type="entry name" value="Ser/Thr_kinase_AS"/>
</dbReference>
<evidence type="ECO:0000256" key="15">
    <source>
        <dbReference type="ARBA" id="ARBA00023136"/>
    </source>
</evidence>
<dbReference type="GO" id="GO:0004521">
    <property type="term" value="F:RNA endonuclease activity"/>
    <property type="evidence" value="ECO:0007669"/>
    <property type="project" value="InterPro"/>
</dbReference>
<dbReference type="GO" id="GO:0051082">
    <property type="term" value="F:unfolded protein binding"/>
    <property type="evidence" value="ECO:0007669"/>
    <property type="project" value="TreeGrafter"/>
</dbReference>
<comment type="catalytic activity">
    <reaction evidence="17">
        <text>L-threonyl-[protein] + ATP = O-phospho-L-threonyl-[protein] + ADP + H(+)</text>
        <dbReference type="Rhea" id="RHEA:46608"/>
        <dbReference type="Rhea" id="RHEA-COMP:11060"/>
        <dbReference type="Rhea" id="RHEA-COMP:11605"/>
        <dbReference type="ChEBI" id="CHEBI:15378"/>
        <dbReference type="ChEBI" id="CHEBI:30013"/>
        <dbReference type="ChEBI" id="CHEBI:30616"/>
        <dbReference type="ChEBI" id="CHEBI:61977"/>
        <dbReference type="ChEBI" id="CHEBI:456216"/>
        <dbReference type="EC" id="2.7.11.1"/>
    </reaction>
    <physiologicalReaction direction="left-to-right" evidence="17">
        <dbReference type="Rhea" id="RHEA:46609"/>
    </physiologicalReaction>
</comment>
<evidence type="ECO:0000256" key="7">
    <source>
        <dbReference type="ARBA" id="ARBA00022723"/>
    </source>
</evidence>
<keyword evidence="9" id="KW-0547">Nucleotide-binding</keyword>
<evidence type="ECO:0000259" key="20">
    <source>
        <dbReference type="PROSITE" id="PS50011"/>
    </source>
</evidence>
<dbReference type="Gene3D" id="1.20.1440.180">
    <property type="entry name" value="KEN domain"/>
    <property type="match status" value="1"/>
</dbReference>
<dbReference type="GO" id="GO:0005524">
    <property type="term" value="F:ATP binding"/>
    <property type="evidence" value="ECO:0007669"/>
    <property type="project" value="UniProtKB-KW"/>
</dbReference>
<dbReference type="InterPro" id="IPR018391">
    <property type="entry name" value="PQQ_b-propeller_rpt"/>
</dbReference>
<reference evidence="22 23" key="1">
    <citation type="submission" date="2017-10" db="EMBL/GenBank/DDBJ databases">
        <title>Development of genomic resources for the powdery mildew, Erysiphe pulchra.</title>
        <authorList>
            <person name="Wadl P.A."/>
            <person name="Mack B.M."/>
            <person name="Moore G."/>
            <person name="Beltz S.B."/>
        </authorList>
    </citation>
    <scope>NUCLEOTIDE SEQUENCE [LARGE SCALE GENOMIC DNA]</scope>
    <source>
        <strain evidence="22">Cflorida</strain>
    </source>
</reference>
<keyword evidence="12" id="KW-0067">ATP-binding</keyword>